<evidence type="ECO:0000313" key="3">
    <source>
        <dbReference type="EMBL" id="SME16233.1"/>
    </source>
</evidence>
<dbReference type="InterPro" id="IPR001387">
    <property type="entry name" value="Cro/C1-type_HTH"/>
</dbReference>
<protein>
    <submittedName>
        <fullName evidence="3">HTH-type transcriptional regulator Xre</fullName>
    </submittedName>
</protein>
<reference evidence="4" key="1">
    <citation type="submission" date="2017-04" db="EMBL/GenBank/DDBJ databases">
        <authorList>
            <person name="Criscuolo A."/>
        </authorList>
    </citation>
    <scope>NUCLEOTIDE SEQUENCE [LARGE SCALE GENOMIC DNA]</scope>
</reference>
<organism evidence="3 4">
    <name type="scientific">Bacillus mobilis</name>
    <dbReference type="NCBI Taxonomy" id="2026190"/>
    <lineage>
        <taxon>Bacteria</taxon>
        <taxon>Bacillati</taxon>
        <taxon>Bacillota</taxon>
        <taxon>Bacilli</taxon>
        <taxon>Bacillales</taxon>
        <taxon>Bacillaceae</taxon>
        <taxon>Bacillus</taxon>
        <taxon>Bacillus cereus group</taxon>
    </lineage>
</organism>
<dbReference type="Pfam" id="PF01381">
    <property type="entry name" value="HTH_3"/>
    <property type="match status" value="1"/>
</dbReference>
<dbReference type="SUPFAM" id="SSF47413">
    <property type="entry name" value="lambda repressor-like DNA-binding domains"/>
    <property type="match status" value="1"/>
</dbReference>
<dbReference type="InterPro" id="IPR010982">
    <property type="entry name" value="Lambda_DNA-bd_dom_sf"/>
</dbReference>
<name>A0A1Y6A1T8_9BACI</name>
<gene>
    <name evidence="3" type="primary">xre_4</name>
    <name evidence="3" type="ORF">BACERE00185_03119</name>
</gene>
<dbReference type="CDD" id="cd00093">
    <property type="entry name" value="HTH_XRE"/>
    <property type="match status" value="1"/>
</dbReference>
<dbReference type="Gene3D" id="1.10.260.40">
    <property type="entry name" value="lambda repressor-like DNA-binding domains"/>
    <property type="match status" value="1"/>
</dbReference>
<sequence>MKNTVGQNIKRLRKSFDLTQEQLSERTGLSRGQIKNWETDRHEPDLESLKILASYFNTSTDALLNFENRKEDALLELLLNDIQRAYEELDGRQQGRFAKQVSLYVKMLQNNKEIL</sequence>
<dbReference type="PANTHER" id="PTHR46558:SF11">
    <property type="entry name" value="HTH-TYPE TRANSCRIPTIONAL REGULATOR XRE"/>
    <property type="match status" value="1"/>
</dbReference>
<dbReference type="EMBL" id="FWZD01000055">
    <property type="protein sequence ID" value="SME16233.1"/>
    <property type="molecule type" value="Genomic_DNA"/>
</dbReference>
<dbReference type="Proteomes" id="UP000194439">
    <property type="component" value="Unassembled WGS sequence"/>
</dbReference>
<evidence type="ECO:0000313" key="4">
    <source>
        <dbReference type="Proteomes" id="UP000194439"/>
    </source>
</evidence>
<evidence type="ECO:0000259" key="2">
    <source>
        <dbReference type="PROSITE" id="PS50943"/>
    </source>
</evidence>
<evidence type="ECO:0000256" key="1">
    <source>
        <dbReference type="ARBA" id="ARBA00023125"/>
    </source>
</evidence>
<keyword evidence="1" id="KW-0238">DNA-binding</keyword>
<proteinExistence type="predicted"/>
<dbReference type="AlphaFoldDB" id="A0A1Y6A1T8"/>
<feature type="domain" description="HTH cro/C1-type" evidence="2">
    <location>
        <begin position="9"/>
        <end position="63"/>
    </location>
</feature>
<dbReference type="RefSeq" id="WP_088028798.1">
    <property type="nucleotide sequence ID" value="NZ_FWZD01000055.1"/>
</dbReference>
<dbReference type="GO" id="GO:0003677">
    <property type="term" value="F:DNA binding"/>
    <property type="evidence" value="ECO:0007669"/>
    <property type="project" value="UniProtKB-KW"/>
</dbReference>
<dbReference type="SMART" id="SM00530">
    <property type="entry name" value="HTH_XRE"/>
    <property type="match status" value="1"/>
</dbReference>
<dbReference type="PROSITE" id="PS50943">
    <property type="entry name" value="HTH_CROC1"/>
    <property type="match status" value="1"/>
</dbReference>
<dbReference type="PANTHER" id="PTHR46558">
    <property type="entry name" value="TRACRIPTIONAL REGULATORY PROTEIN-RELATED-RELATED"/>
    <property type="match status" value="1"/>
</dbReference>
<accession>A0A1Y6A1T8</accession>